<dbReference type="InterPro" id="IPR003594">
    <property type="entry name" value="HATPase_dom"/>
</dbReference>
<feature type="transmembrane region" description="Helical" evidence="9">
    <location>
        <begin position="104"/>
        <end position="124"/>
    </location>
</feature>
<keyword evidence="9" id="KW-1133">Transmembrane helix</keyword>
<name>A0A6I6UPP1_9BACI</name>
<organism evidence="11 12">
    <name type="scientific">Rossellomorea vietnamensis</name>
    <dbReference type="NCBI Taxonomy" id="218284"/>
    <lineage>
        <taxon>Bacteria</taxon>
        <taxon>Bacillati</taxon>
        <taxon>Bacillota</taxon>
        <taxon>Bacilli</taxon>
        <taxon>Bacillales</taxon>
        <taxon>Bacillaceae</taxon>
        <taxon>Rossellomorea</taxon>
    </lineage>
</organism>
<protein>
    <recommendedName>
        <fullName evidence="2">histidine kinase</fullName>
        <ecNumber evidence="2">2.7.13.3</ecNumber>
    </recommendedName>
</protein>
<dbReference type="SUPFAM" id="SSF47384">
    <property type="entry name" value="Homodimeric domain of signal transducing histidine kinase"/>
    <property type="match status" value="1"/>
</dbReference>
<dbReference type="PANTHER" id="PTHR43065">
    <property type="entry name" value="SENSOR HISTIDINE KINASE"/>
    <property type="match status" value="1"/>
</dbReference>
<evidence type="ECO:0000259" key="10">
    <source>
        <dbReference type="PROSITE" id="PS50109"/>
    </source>
</evidence>
<dbReference type="AlphaFoldDB" id="A0A6I6UPP1"/>
<dbReference type="GO" id="GO:0005524">
    <property type="term" value="F:ATP binding"/>
    <property type="evidence" value="ECO:0007669"/>
    <property type="project" value="UniProtKB-KW"/>
</dbReference>
<keyword evidence="8" id="KW-0902">Two-component regulatory system</keyword>
<comment type="catalytic activity">
    <reaction evidence="1">
        <text>ATP + protein L-histidine = ADP + protein N-phospho-L-histidine.</text>
        <dbReference type="EC" id="2.7.13.3"/>
    </reaction>
</comment>
<evidence type="ECO:0000256" key="9">
    <source>
        <dbReference type="SAM" id="Phobius"/>
    </source>
</evidence>
<feature type="transmembrane region" description="Helical" evidence="9">
    <location>
        <begin position="166"/>
        <end position="184"/>
    </location>
</feature>
<dbReference type="Gene3D" id="1.10.287.130">
    <property type="match status" value="1"/>
</dbReference>
<keyword evidence="4" id="KW-0808">Transferase</keyword>
<dbReference type="InterPro" id="IPR003661">
    <property type="entry name" value="HisK_dim/P_dom"/>
</dbReference>
<dbReference type="InterPro" id="IPR036097">
    <property type="entry name" value="HisK_dim/P_sf"/>
</dbReference>
<keyword evidence="9" id="KW-0472">Membrane</keyword>
<dbReference type="Gene3D" id="3.30.565.10">
    <property type="entry name" value="Histidine kinase-like ATPase, C-terminal domain"/>
    <property type="match status" value="1"/>
</dbReference>
<dbReference type="Pfam" id="PF00512">
    <property type="entry name" value="HisKA"/>
    <property type="match status" value="1"/>
</dbReference>
<dbReference type="CDD" id="cd00082">
    <property type="entry name" value="HisKA"/>
    <property type="match status" value="1"/>
</dbReference>
<evidence type="ECO:0000256" key="8">
    <source>
        <dbReference type="ARBA" id="ARBA00023012"/>
    </source>
</evidence>
<keyword evidence="5" id="KW-0547">Nucleotide-binding</keyword>
<dbReference type="Pfam" id="PF02518">
    <property type="entry name" value="HATPase_c"/>
    <property type="match status" value="1"/>
</dbReference>
<evidence type="ECO:0000256" key="6">
    <source>
        <dbReference type="ARBA" id="ARBA00022777"/>
    </source>
</evidence>
<gene>
    <name evidence="11" type="ORF">FHE72_05050</name>
</gene>
<feature type="transmembrane region" description="Helical" evidence="9">
    <location>
        <begin position="136"/>
        <end position="160"/>
    </location>
</feature>
<proteinExistence type="predicted"/>
<dbReference type="GO" id="GO:0000155">
    <property type="term" value="F:phosphorelay sensor kinase activity"/>
    <property type="evidence" value="ECO:0007669"/>
    <property type="project" value="InterPro"/>
</dbReference>
<dbReference type="InterPro" id="IPR036890">
    <property type="entry name" value="HATPase_C_sf"/>
</dbReference>
<dbReference type="InterPro" id="IPR004358">
    <property type="entry name" value="Sig_transdc_His_kin-like_C"/>
</dbReference>
<dbReference type="InterPro" id="IPR005467">
    <property type="entry name" value="His_kinase_dom"/>
</dbReference>
<dbReference type="SMART" id="SM00388">
    <property type="entry name" value="HisKA"/>
    <property type="match status" value="1"/>
</dbReference>
<sequence length="441" mass="50053">MNHFELLTGLLLNLLAILIIILLISFHYLSRNKVHKLHIKPLSIYLASSLLLLLSLALSVRLEDGFMYDLRFIPFLLGGIYGGNRVLPWLALTMIAVRAPMMGPGLWVTVVMAVLFTLLVLYMRPRWEGKTWMTRVYWYTLFAFGYSVLSLWIPSLIFHFTYENSFLIYSAVLTASTFFVFYLCEIIRTIYILQLEAIKYEKMQVVSHLAASMSHEVRNPLTTVKGFLQLIHEDPTNVSTNSELSKVAVREIDRATEVINQYLDFARPHPEVEVEVEIRSEMNRSKEIIMPLAVKKGIILKVNILHHHSIKGDPNKLQQILINIMKNGLEAMETGGTLRIFSYQDNDKVFIVINDTGIGMTKEQLMRLGEPYFSMKGKNGTGLGMMTAYQLTEGMKGTINVQSKPGKGTSVILSFPIYKDEEGEGTLATPAHTSKVRPSLR</sequence>
<feature type="transmembrane region" description="Helical" evidence="9">
    <location>
        <begin position="7"/>
        <end position="30"/>
    </location>
</feature>
<evidence type="ECO:0000313" key="11">
    <source>
        <dbReference type="EMBL" id="QHE60480.1"/>
    </source>
</evidence>
<evidence type="ECO:0000256" key="5">
    <source>
        <dbReference type="ARBA" id="ARBA00022741"/>
    </source>
</evidence>
<reference evidence="11 12" key="1">
    <citation type="submission" date="2019-06" db="EMBL/GenBank/DDBJ databases">
        <title>An operon consisting of a P-type ATPase gene and a transcriptional regular gene given the different cadmium resistance in Bacillus vietamensis 151-6 and Bacillus marisflavi 151-25.</title>
        <authorList>
            <person name="Yu X."/>
        </authorList>
    </citation>
    <scope>NUCLEOTIDE SEQUENCE [LARGE SCALE GENOMIC DNA]</scope>
    <source>
        <strain evidence="11 12">151-6</strain>
    </source>
</reference>
<dbReference type="PANTHER" id="PTHR43065:SF46">
    <property type="entry name" value="C4-DICARBOXYLATE TRANSPORT SENSOR PROTEIN DCTB"/>
    <property type="match status" value="1"/>
</dbReference>
<keyword evidence="7" id="KW-0067">ATP-binding</keyword>
<evidence type="ECO:0000256" key="2">
    <source>
        <dbReference type="ARBA" id="ARBA00012438"/>
    </source>
</evidence>
<evidence type="ECO:0000256" key="1">
    <source>
        <dbReference type="ARBA" id="ARBA00000085"/>
    </source>
</evidence>
<evidence type="ECO:0000256" key="4">
    <source>
        <dbReference type="ARBA" id="ARBA00022679"/>
    </source>
</evidence>
<evidence type="ECO:0000313" key="12">
    <source>
        <dbReference type="Proteomes" id="UP000465062"/>
    </source>
</evidence>
<feature type="transmembrane region" description="Helical" evidence="9">
    <location>
        <begin position="72"/>
        <end position="92"/>
    </location>
</feature>
<accession>A0A6I6UPP1</accession>
<dbReference type="KEGG" id="bvq:FHE72_05050"/>
<dbReference type="EMBL" id="CP047394">
    <property type="protein sequence ID" value="QHE60480.1"/>
    <property type="molecule type" value="Genomic_DNA"/>
</dbReference>
<feature type="domain" description="Histidine kinase" evidence="10">
    <location>
        <begin position="212"/>
        <end position="419"/>
    </location>
</feature>
<dbReference type="SUPFAM" id="SSF55874">
    <property type="entry name" value="ATPase domain of HSP90 chaperone/DNA topoisomerase II/histidine kinase"/>
    <property type="match status" value="1"/>
</dbReference>
<keyword evidence="3" id="KW-0597">Phosphoprotein</keyword>
<dbReference type="EC" id="2.7.13.3" evidence="2"/>
<keyword evidence="9" id="KW-0812">Transmembrane</keyword>
<feature type="transmembrane region" description="Helical" evidence="9">
    <location>
        <begin position="42"/>
        <end position="60"/>
    </location>
</feature>
<evidence type="ECO:0000256" key="3">
    <source>
        <dbReference type="ARBA" id="ARBA00022553"/>
    </source>
</evidence>
<keyword evidence="6" id="KW-0418">Kinase</keyword>
<dbReference type="Proteomes" id="UP000465062">
    <property type="component" value="Chromosome"/>
</dbReference>
<evidence type="ECO:0000256" key="7">
    <source>
        <dbReference type="ARBA" id="ARBA00022840"/>
    </source>
</evidence>
<dbReference type="PROSITE" id="PS50109">
    <property type="entry name" value="HIS_KIN"/>
    <property type="match status" value="1"/>
</dbReference>
<dbReference type="RefSeq" id="WP_079531372.1">
    <property type="nucleotide sequence ID" value="NZ_CP047394.1"/>
</dbReference>
<dbReference type="PRINTS" id="PR00344">
    <property type="entry name" value="BCTRLSENSOR"/>
</dbReference>
<dbReference type="SMART" id="SM00387">
    <property type="entry name" value="HATPase_c"/>
    <property type="match status" value="1"/>
</dbReference>